<keyword evidence="4" id="KW-1185">Reference proteome</keyword>
<evidence type="ECO:0000313" key="3">
    <source>
        <dbReference type="EMBL" id="TFB51326.1"/>
    </source>
</evidence>
<comment type="caution">
    <text evidence="3">The sequence shown here is derived from an EMBL/GenBank/DDBJ whole genome shotgun (WGS) entry which is preliminary data.</text>
</comment>
<feature type="region of interest" description="Disordered" evidence="1">
    <location>
        <begin position="212"/>
        <end position="239"/>
    </location>
</feature>
<dbReference type="AlphaFoldDB" id="A0A4R8UF25"/>
<evidence type="ECO:0000259" key="2">
    <source>
        <dbReference type="Pfam" id="PF03551"/>
    </source>
</evidence>
<protein>
    <submittedName>
        <fullName evidence="3">PadR family transcriptional regulator</fullName>
    </submittedName>
</protein>
<dbReference type="EMBL" id="SOEZ01000042">
    <property type="protein sequence ID" value="TFB51326.1"/>
    <property type="molecule type" value="Genomic_DNA"/>
</dbReference>
<accession>A0A4R8UF25</accession>
<reference evidence="3 4" key="1">
    <citation type="submission" date="2019-03" db="EMBL/GenBank/DDBJ databases">
        <title>Genomics of glacier-inhabiting Cryobacterium strains.</title>
        <authorList>
            <person name="Liu Q."/>
            <person name="Xin Y.-H."/>
        </authorList>
    </citation>
    <scope>NUCLEOTIDE SEQUENCE [LARGE SCALE GENOMIC DNA]</scope>
    <source>
        <strain evidence="3 4">Sr47</strain>
    </source>
</reference>
<dbReference type="InterPro" id="IPR036388">
    <property type="entry name" value="WH-like_DNA-bd_sf"/>
</dbReference>
<gene>
    <name evidence="3" type="ORF">E3O23_08400</name>
</gene>
<dbReference type="InterPro" id="IPR005149">
    <property type="entry name" value="Tscrpt_reg_PadR_N"/>
</dbReference>
<evidence type="ECO:0000313" key="4">
    <source>
        <dbReference type="Proteomes" id="UP000297866"/>
    </source>
</evidence>
<feature type="domain" description="Transcription regulator PadR N-terminal" evidence="2">
    <location>
        <begin position="50"/>
        <end position="118"/>
    </location>
</feature>
<organism evidence="3 4">
    <name type="scientific">Cryobacterium tagatosivorans</name>
    <dbReference type="NCBI Taxonomy" id="1259199"/>
    <lineage>
        <taxon>Bacteria</taxon>
        <taxon>Bacillati</taxon>
        <taxon>Actinomycetota</taxon>
        <taxon>Actinomycetes</taxon>
        <taxon>Micrococcales</taxon>
        <taxon>Microbacteriaceae</taxon>
        <taxon>Cryobacterium</taxon>
    </lineage>
</organism>
<sequence length="239" mass="25310">MLSLAELCPTAPENHNTVIPRVRPGSPVLYIRYSYIGQFLGGTVSVRSSLLVILTIGPAYGFQLHGELQSRTAGRRTVNVGQIYGTLDRLVTQGAVESAGTTADGLPLYRLTDLGRAEALTWLCDTGSPVGEEWNDLVDRVLLASSLPDADVLGIIAGYRTRWRRVGDGAALTGQDRLAASAASALAVAALAWLDEAEAALAGEAAGTFGRELSHARPRRGRRPAAGVPAQPEPQRSVQ</sequence>
<dbReference type="InterPro" id="IPR036390">
    <property type="entry name" value="WH_DNA-bd_sf"/>
</dbReference>
<dbReference type="Pfam" id="PF03551">
    <property type="entry name" value="PadR"/>
    <property type="match status" value="1"/>
</dbReference>
<dbReference type="SUPFAM" id="SSF46785">
    <property type="entry name" value="Winged helix' DNA-binding domain"/>
    <property type="match status" value="1"/>
</dbReference>
<dbReference type="Proteomes" id="UP000297866">
    <property type="component" value="Unassembled WGS sequence"/>
</dbReference>
<proteinExistence type="predicted"/>
<dbReference type="OrthoDB" id="3186544at2"/>
<evidence type="ECO:0000256" key="1">
    <source>
        <dbReference type="SAM" id="MobiDB-lite"/>
    </source>
</evidence>
<dbReference type="Gene3D" id="1.10.10.10">
    <property type="entry name" value="Winged helix-like DNA-binding domain superfamily/Winged helix DNA-binding domain"/>
    <property type="match status" value="1"/>
</dbReference>
<name>A0A4R8UF25_9MICO</name>